<comment type="caution">
    <text evidence="5">The sequence shown here is derived from an EMBL/GenBank/DDBJ whole genome shotgun (WGS) entry which is preliminary data.</text>
</comment>
<dbReference type="Gene3D" id="3.30.1330.120">
    <property type="entry name" value="2-methylcitrate dehydratase PrpD"/>
    <property type="match status" value="1"/>
</dbReference>
<sequence>MSTDTNASTRSTRSTRSPGSARAAPVLPHRLTLELAAHSLAIAHGDTLPASVSRIARHSLLDWFAVACAAWQEPPVQILLADIRDEGATPRATLLDGSRASAVQAALVNGTASHVLDFDDAHLQSRVHPSVPLWPAILAQAEAGRHGGAAALAAFAAGVELQSRVASLMGEDHYRLGWHNTATLGTLGATTAVAALLGLDTERTAHALGIACTQAGGLRALFGTMGKPLHAGHAAAIGLRAARLAARGFTAVTDILEREQGFAALYAGQWDADRVWQDAATPRVHGIVYKYHASCYGTQAPIDACLQLRQAHAFQPGDIEMVDVAIEPQYLDVCCIANPCTPSEAKFSIAHMAALALSGRSTVAAGSFADARDDPAISALRARIRVQGDAAMPRANARATVTLTDGCTHVSHCDASRPETDLDRQEARIASKARALLAPVLGEARAEALIATALACEGLDDVAACFAPLRR</sequence>
<dbReference type="PANTHER" id="PTHR16943">
    <property type="entry name" value="2-METHYLCITRATE DEHYDRATASE-RELATED"/>
    <property type="match status" value="1"/>
</dbReference>
<dbReference type="SUPFAM" id="SSF103378">
    <property type="entry name" value="2-methylcitrate dehydratase PrpD"/>
    <property type="match status" value="1"/>
</dbReference>
<gene>
    <name evidence="5" type="ORF">CYJ10_08545</name>
</gene>
<organism evidence="5 6">
    <name type="scientific">Cupriavidus pauculus</name>
    <dbReference type="NCBI Taxonomy" id="82633"/>
    <lineage>
        <taxon>Bacteria</taxon>
        <taxon>Pseudomonadati</taxon>
        <taxon>Pseudomonadota</taxon>
        <taxon>Betaproteobacteria</taxon>
        <taxon>Burkholderiales</taxon>
        <taxon>Burkholderiaceae</taxon>
        <taxon>Cupriavidus</taxon>
    </lineage>
</organism>
<comment type="similarity">
    <text evidence="1">Belongs to the PrpD family.</text>
</comment>
<name>A0A2N5CEB0_9BURK</name>
<dbReference type="AlphaFoldDB" id="A0A2N5CEB0"/>
<dbReference type="Gene3D" id="1.10.4100.10">
    <property type="entry name" value="2-methylcitrate dehydratase PrpD"/>
    <property type="match status" value="1"/>
</dbReference>
<reference evidence="5 6" key="1">
    <citation type="submission" date="2017-12" db="EMBL/GenBank/DDBJ databases">
        <title>Genome sequence of the active heterotrophic nitrifier-denitrifier, Cupriavidus pauculus UM1.</title>
        <authorList>
            <person name="Putonti C."/>
            <person name="Castignetti D."/>
        </authorList>
    </citation>
    <scope>NUCLEOTIDE SEQUENCE [LARGE SCALE GENOMIC DNA]</scope>
    <source>
        <strain evidence="5 6">UM1</strain>
    </source>
</reference>
<feature type="region of interest" description="Disordered" evidence="2">
    <location>
        <begin position="1"/>
        <end position="23"/>
    </location>
</feature>
<dbReference type="RefSeq" id="WP_101681093.1">
    <property type="nucleotide sequence ID" value="NZ_PJRP01000003.1"/>
</dbReference>
<accession>A0A2N5CEB0</accession>
<dbReference type="Pfam" id="PF03972">
    <property type="entry name" value="MmgE_PrpD_N"/>
    <property type="match status" value="1"/>
</dbReference>
<dbReference type="Proteomes" id="UP000234341">
    <property type="component" value="Unassembled WGS sequence"/>
</dbReference>
<dbReference type="InterPro" id="IPR005656">
    <property type="entry name" value="MmgE_PrpD"/>
</dbReference>
<evidence type="ECO:0000313" key="5">
    <source>
        <dbReference type="EMBL" id="PLQ00522.1"/>
    </source>
</evidence>
<feature type="domain" description="MmgE/PrpD C-terminal" evidence="4">
    <location>
        <begin position="292"/>
        <end position="452"/>
    </location>
</feature>
<dbReference type="InterPro" id="IPR045336">
    <property type="entry name" value="MmgE_PrpD_N"/>
</dbReference>
<dbReference type="InterPro" id="IPR042188">
    <property type="entry name" value="MmgE/PrpD_sf_2"/>
</dbReference>
<dbReference type="OrthoDB" id="9797528at2"/>
<evidence type="ECO:0000256" key="2">
    <source>
        <dbReference type="SAM" id="MobiDB-lite"/>
    </source>
</evidence>
<evidence type="ECO:0000313" key="6">
    <source>
        <dbReference type="Proteomes" id="UP000234341"/>
    </source>
</evidence>
<dbReference type="GO" id="GO:0016829">
    <property type="term" value="F:lyase activity"/>
    <property type="evidence" value="ECO:0007669"/>
    <property type="project" value="InterPro"/>
</dbReference>
<dbReference type="Pfam" id="PF19305">
    <property type="entry name" value="MmgE_PrpD_C"/>
    <property type="match status" value="1"/>
</dbReference>
<evidence type="ECO:0000259" key="3">
    <source>
        <dbReference type="Pfam" id="PF03972"/>
    </source>
</evidence>
<proteinExistence type="inferred from homology"/>
<feature type="domain" description="MmgE/PrpD N-terminal" evidence="3">
    <location>
        <begin position="45"/>
        <end position="272"/>
    </location>
</feature>
<dbReference type="InterPro" id="IPR045337">
    <property type="entry name" value="MmgE_PrpD_C"/>
</dbReference>
<evidence type="ECO:0000256" key="1">
    <source>
        <dbReference type="ARBA" id="ARBA00006174"/>
    </source>
</evidence>
<evidence type="ECO:0000259" key="4">
    <source>
        <dbReference type="Pfam" id="PF19305"/>
    </source>
</evidence>
<protein>
    <submittedName>
        <fullName evidence="5">MmgE/PrpD family protein</fullName>
    </submittedName>
</protein>
<dbReference type="EMBL" id="PJRP01000003">
    <property type="protein sequence ID" value="PLQ00522.1"/>
    <property type="molecule type" value="Genomic_DNA"/>
</dbReference>
<dbReference type="InterPro" id="IPR036148">
    <property type="entry name" value="MmgE/PrpD_sf"/>
</dbReference>
<dbReference type="PANTHER" id="PTHR16943:SF8">
    <property type="entry name" value="2-METHYLCITRATE DEHYDRATASE"/>
    <property type="match status" value="1"/>
</dbReference>
<dbReference type="InterPro" id="IPR042183">
    <property type="entry name" value="MmgE/PrpD_sf_1"/>
</dbReference>